<comment type="caution">
    <text evidence="1">The sequence shown here is derived from an EMBL/GenBank/DDBJ whole genome shotgun (WGS) entry which is preliminary data.</text>
</comment>
<gene>
    <name evidence="1" type="ORF">HJ01_01430</name>
</gene>
<protein>
    <recommendedName>
        <fullName evidence="3">UspA domain-containing protein</fullName>
    </recommendedName>
</protein>
<keyword evidence="2" id="KW-1185">Reference proteome</keyword>
<dbReference type="OrthoDB" id="1336645at2"/>
<proteinExistence type="predicted"/>
<dbReference type="EMBL" id="AHKF01000015">
    <property type="protein sequence ID" value="EIA09524.1"/>
    <property type="molecule type" value="Genomic_DNA"/>
</dbReference>
<evidence type="ECO:0000313" key="1">
    <source>
        <dbReference type="EMBL" id="EIA09524.1"/>
    </source>
</evidence>
<reference evidence="1 2" key="1">
    <citation type="journal article" date="2014" name="Acta Crystallogr. D">
        <title>Structure-based characterization and antifreeze properties of a hyperactive ice-binding protein from the Antarctic bacterium Flavobacterium frigoris PS1.</title>
        <authorList>
            <person name="Do H."/>
            <person name="Kim S.J."/>
            <person name="Kim H.J."/>
            <person name="Lee J.H."/>
        </authorList>
    </citation>
    <scope>NUCLEOTIDE SEQUENCE [LARGE SCALE GENOMIC DNA]</scope>
    <source>
        <strain evidence="1 2">PS1</strain>
    </source>
</reference>
<dbReference type="SUPFAM" id="SSF52402">
    <property type="entry name" value="Adenine nucleotide alpha hydrolases-like"/>
    <property type="match status" value="1"/>
</dbReference>
<evidence type="ECO:0008006" key="3">
    <source>
        <dbReference type="Google" id="ProtNLM"/>
    </source>
</evidence>
<dbReference type="PATRIC" id="fig|1086011.3.peg.1402"/>
<dbReference type="eggNOG" id="ENOG5032PNA">
    <property type="taxonomic scope" value="Bacteria"/>
</dbReference>
<dbReference type="Proteomes" id="UP000005566">
    <property type="component" value="Unassembled WGS sequence"/>
</dbReference>
<dbReference type="STRING" id="1086011.HJ01_01430"/>
<name>H7FQH0_FLAFP</name>
<dbReference type="InterPro" id="IPR014729">
    <property type="entry name" value="Rossmann-like_a/b/a_fold"/>
</dbReference>
<dbReference type="Gene3D" id="3.40.50.620">
    <property type="entry name" value="HUPs"/>
    <property type="match status" value="1"/>
</dbReference>
<dbReference type="RefSeq" id="WP_007137607.1">
    <property type="nucleotide sequence ID" value="NZ_AHKF01000015.1"/>
</dbReference>
<evidence type="ECO:0000313" key="2">
    <source>
        <dbReference type="Proteomes" id="UP000005566"/>
    </source>
</evidence>
<sequence>MKNFLIPTTLKEDTIGAVKTAVNLAKGNDCKIILMLISETPDTYSSPSSFLREIINKSTANEENILHICREIVSKFDNCSLKIHNQYGISSPVFKRIIEHFSLNLIIVTHSYHQEEKRIIQNLVQLLDNQKCPILHLGAMENQDVFNKALYIENTASTIPIEDLQQFITKNFCSQIVSMTSDIETTNLEEFTPYLTEVINKNGVNLLVKTRKPKKIKLKKSPKQDNIIFLGLSVLSLYEEMVLEHNFQELSLT</sequence>
<dbReference type="AlphaFoldDB" id="H7FQH0"/>
<organism evidence="1 2">
    <name type="scientific">Flavobacterium frigoris (strain PS1)</name>
    <dbReference type="NCBI Taxonomy" id="1086011"/>
    <lineage>
        <taxon>Bacteria</taxon>
        <taxon>Pseudomonadati</taxon>
        <taxon>Bacteroidota</taxon>
        <taxon>Flavobacteriia</taxon>
        <taxon>Flavobacteriales</taxon>
        <taxon>Flavobacteriaceae</taxon>
        <taxon>Flavobacterium</taxon>
    </lineage>
</organism>
<accession>H7FQH0</accession>